<evidence type="ECO:0000259" key="16">
    <source>
        <dbReference type="PROSITE" id="PS50968"/>
    </source>
</evidence>
<dbReference type="SUPFAM" id="SSF51246">
    <property type="entry name" value="Rudiment single hybrid motif"/>
    <property type="match status" value="1"/>
</dbReference>
<feature type="region of interest" description="Disordered" evidence="15">
    <location>
        <begin position="1915"/>
        <end position="1941"/>
    </location>
</feature>
<keyword evidence="6" id="KW-0276">Fatty acid metabolism</keyword>
<keyword evidence="11" id="KW-0511">Multifunctional enzyme</keyword>
<dbReference type="Gene3D" id="3.90.1770.10">
    <property type="entry name" value="PreATP-grasp domain"/>
    <property type="match status" value="1"/>
</dbReference>
<dbReference type="InterPro" id="IPR011054">
    <property type="entry name" value="Rudment_hybrid_motif"/>
</dbReference>
<evidence type="ECO:0000259" key="20">
    <source>
        <dbReference type="PROSITE" id="PS50989"/>
    </source>
</evidence>
<dbReference type="SMART" id="SM00878">
    <property type="entry name" value="Biotin_carb_C"/>
    <property type="match status" value="1"/>
</dbReference>
<evidence type="ECO:0000256" key="7">
    <source>
        <dbReference type="ARBA" id="ARBA00022840"/>
    </source>
</evidence>
<comment type="catalytic activity">
    <reaction evidence="13">
        <text>N(6)-biotinyl-L-lysyl-[protein] + hydrogencarbonate + ATP = N(6)-carboxybiotinyl-L-lysyl-[protein] + ADP + phosphate + H(+)</text>
        <dbReference type="Rhea" id="RHEA:13501"/>
        <dbReference type="Rhea" id="RHEA-COMP:10505"/>
        <dbReference type="Rhea" id="RHEA-COMP:10506"/>
        <dbReference type="ChEBI" id="CHEBI:15378"/>
        <dbReference type="ChEBI" id="CHEBI:17544"/>
        <dbReference type="ChEBI" id="CHEBI:30616"/>
        <dbReference type="ChEBI" id="CHEBI:43474"/>
        <dbReference type="ChEBI" id="CHEBI:83144"/>
        <dbReference type="ChEBI" id="CHEBI:83145"/>
        <dbReference type="ChEBI" id="CHEBI:456216"/>
        <dbReference type="EC" id="6.3.4.14"/>
    </reaction>
</comment>
<dbReference type="PROSITE" id="PS50979">
    <property type="entry name" value="BC"/>
    <property type="match status" value="1"/>
</dbReference>
<comment type="catalytic activity">
    <reaction evidence="12">
        <text>hydrogencarbonate + acetyl-CoA + ATP = malonyl-CoA + ADP + phosphate + H(+)</text>
        <dbReference type="Rhea" id="RHEA:11308"/>
        <dbReference type="ChEBI" id="CHEBI:15378"/>
        <dbReference type="ChEBI" id="CHEBI:17544"/>
        <dbReference type="ChEBI" id="CHEBI:30616"/>
        <dbReference type="ChEBI" id="CHEBI:43474"/>
        <dbReference type="ChEBI" id="CHEBI:57288"/>
        <dbReference type="ChEBI" id="CHEBI:57384"/>
        <dbReference type="ChEBI" id="CHEBI:456216"/>
        <dbReference type="EC" id="6.4.1.2"/>
    </reaction>
</comment>
<reference evidence="21" key="1">
    <citation type="submission" date="2021-01" db="EMBL/GenBank/DDBJ databases">
        <authorList>
            <person name="Corre E."/>
            <person name="Pelletier E."/>
            <person name="Niang G."/>
            <person name="Scheremetjew M."/>
            <person name="Finn R."/>
            <person name="Kale V."/>
            <person name="Holt S."/>
            <person name="Cochrane G."/>
            <person name="Meng A."/>
            <person name="Brown T."/>
            <person name="Cohen L."/>
        </authorList>
    </citation>
    <scope>NUCLEOTIDE SEQUENCE</scope>
    <source>
        <strain evidence="21">CCCM811</strain>
    </source>
</reference>
<dbReference type="EMBL" id="HBIV01027439">
    <property type="protein sequence ID" value="CAE0668013.1"/>
    <property type="molecule type" value="Transcribed_RNA"/>
</dbReference>
<dbReference type="PROSITE" id="PS50980">
    <property type="entry name" value="COA_CT_NTER"/>
    <property type="match status" value="1"/>
</dbReference>
<dbReference type="PROSITE" id="PS50989">
    <property type="entry name" value="COA_CT_CTER"/>
    <property type="match status" value="1"/>
</dbReference>
<dbReference type="UniPathway" id="UPA00655">
    <property type="reaction ID" value="UER00711"/>
</dbReference>
<dbReference type="Pfam" id="PF21385">
    <property type="entry name" value="ACCA_BT"/>
    <property type="match status" value="1"/>
</dbReference>
<dbReference type="InterPro" id="IPR011764">
    <property type="entry name" value="Biotin_carboxylation_dom"/>
</dbReference>
<feature type="domain" description="CoA carboxyltransferase C-terminal" evidence="20">
    <location>
        <begin position="1678"/>
        <end position="2014"/>
    </location>
</feature>
<keyword evidence="3" id="KW-0444">Lipid biosynthesis</keyword>
<dbReference type="GO" id="GO:0003989">
    <property type="term" value="F:acetyl-CoA carboxylase activity"/>
    <property type="evidence" value="ECO:0007669"/>
    <property type="project" value="UniProtKB-EC"/>
</dbReference>
<dbReference type="InterPro" id="IPR000089">
    <property type="entry name" value="Biotin_lipoyl"/>
</dbReference>
<evidence type="ECO:0000256" key="10">
    <source>
        <dbReference type="ARBA" id="ARBA00023267"/>
    </source>
</evidence>
<keyword evidence="7 14" id="KW-0067">ATP-binding</keyword>
<sequence>MRALGDKVGSSLIAQTAGVPCIGWSGSGLTIDKKDFNNIPKEVYQKACVQDSKSALEICRRVGFPVMIKASEGGGGKGIRMCHSEDDVATLYSQVVGEVPGSPVFIMRLAPTCRHLEVQLLGDEWGNAIAVHGRDCSIQRRHQKIIEEGPVVAAKPKIWREMEQSAVNLARAVGYVGAGTVEYLYTQDHKYYFLELNPRLQVEHPVTELISGVNLPAAQLQIAMGLPLSSIPHIRRFFGKNSEGTTAINFDRTLPVTQPKHVIACRITAENPDSEFQPTSGTIFHLNFRSTPDVWGYFSVSSNGGVHQFADSQFGHLFATGKTRENARRNMVQALKELTIQGEIRTTVEYLSQILETPDFVENQVSTTWLEGVIKNKVISDMGKLPLHIVVTLGSLYRAWTASKAAETAYMDSLSRGQVPPMSSMQQIVETKHTLIYHLTKYLTVVTRSGPRHYDIQLADTNWNASIEVHELADKGLLAMLDGKRHIVYGREQPDGLRLSVNSKTYMFSREYDPTRLIAEMQGKLVRYTVEDGGHVRKSKAYAEMEVMKMYIALVAPEDGKLVHCKPEGSVLEGGDLIARLELDDPSSVQTSETFMGTFPKVGPPQPLGNKPTAMLEDSVTKLKRLLDGYKLGAGRLEATVARLMDSLRNPLLPSYQFRSILSTIASKLPAKLTTTLTTINTRYTESLLHYRFHWEKSASFPAAEMLEAIQTHLVLVDDNEAGPLANVLQPLTAFLHLYVDGNHSHAIHIISGLLQQYYDVESHFKGSPEVVIKTLRRQLGDNADKVRDIARAHHQIHERNELVLMLFAIMCDTLRPLLKQFDSILRKLATLDGPDLTQVSNQARRVIMAMGEPTFEQRRLEVEAVLKTASYSKQPADRKHILERAVTRPGHIENLLLVDLMSHRNPDIRRMALESYIFRNHSGYHLDSVQSSVKYGFLFAKFMSKSLDDKAAVAGGLYEDIVRSTAREIKAPLNVSATVGFFTDPEQLKGAFKLLFKDDLKKAAPPAPVGPHQASTLYLILKSSIDDDEKASENARTFLDDNKEKLLSAGVARVTLVVAFRGKTERLFTYRAKSGYKEDTLIRHLSPLLAAHIDLRRMKHFSVRLSHSHGSTKLLEAIPHQYAPQRDKYDGRRLFARQVVEHFTANELISGESAVSNEDAGAAAAAVSAQSHLFDLIAALEIGMGDEPSRYRNNNVGILVPTPLNASRSAVKKHLQLLVERNASKLFRQLSVNAVEFSCTLKNQDSKAEKVLVVATNPTGYQVIINQYVQEGKNYKEVDQEQGSAKGHLDGKAIDTPYPVDTPFEKQRQAAKRVGTVYAYDFITLFEVALRKEWADAGLAPPKEGVMAVKELVLAPKDSTKSTNCVTGIGLEHWKLVESDRGVGKNDIAMVAWQMSLRTPLYPKGRDIILIANEISTQAGSFGVLEDILFHLASVRSRERRIPRLYFAVNSGARIGLAKELMYRFKIAWNQNDVAKGPSYLFLSEEDYQGLKDSVACTRVEDDETKTVRYRIDDIIGKSHGLGVENLSGSGLIAGETSIAYNEIFTLTYCCGRSVGIGAYLARLGQRVVQKRAGAPILLTGHFALNKLLGRQVYTSNDQLGGIDVMHNNGVTHVVCEDDLDGVAKCLEWLSYVPSHRGDQFPFEGSAGATRITQGDEDDDDDQKDKPQLVGMASADPVERKVDFVPPQGPYDTKHLITGAPPAAEGGSSEWISGFFDKGSFMELMEGWAKTVITGRARLGGMPVGVIAVTTNMVQQINPADPAAPDSKEIVVSKAGQVWYPDSAFKTAQAIKDMDGEDLPLVIFANWRGFSGGMRDMFDEVLKFGSYIVDALVAYRQPISVYLPPHATLRGGAWVVVDSQISPFFIEMYADPRARGGILEVEATCGIKFRRKDELKTAYRLDNTLQTLRKKLDSAEQDHQNAKKEQKDPTPETKQTLTSKQELIHQIHDREQKVLPSFHQAAAMFVDLHDTPGRMKSKGIIEDIVPWESSRTYFYWNLRRRMVLVRLVKQVKDANPTLDWFQCEERVKKIVGGTKEVWANDEKACGLLEDQEQKVQDSLPAIRAEYVLETAKNLNTKDGSAWVGGFLKNLNLSQKDKSALKAWVQQNL</sequence>
<feature type="compositionally biased region" description="Basic and acidic residues" evidence="15">
    <location>
        <begin position="1915"/>
        <end position="1932"/>
    </location>
</feature>
<keyword evidence="5 14" id="KW-0547">Nucleotide-binding</keyword>
<name>A0A7S3Z0L3_9EUKA</name>
<proteinExistence type="predicted"/>
<dbReference type="InterPro" id="IPR029045">
    <property type="entry name" value="ClpP/crotonase-like_dom_sf"/>
</dbReference>
<dbReference type="PANTHER" id="PTHR45728:SF3">
    <property type="entry name" value="ACETYL-COA CARBOXYLASE"/>
    <property type="match status" value="1"/>
</dbReference>
<dbReference type="InterPro" id="IPR005482">
    <property type="entry name" value="Biotin_COase_C"/>
</dbReference>
<evidence type="ECO:0000256" key="11">
    <source>
        <dbReference type="ARBA" id="ARBA00023268"/>
    </source>
</evidence>
<dbReference type="CDD" id="cd06850">
    <property type="entry name" value="biotinyl_domain"/>
    <property type="match status" value="1"/>
</dbReference>
<dbReference type="Gene3D" id="3.30.1490.20">
    <property type="entry name" value="ATP-grasp fold, A domain"/>
    <property type="match status" value="1"/>
</dbReference>
<dbReference type="PROSITE" id="PS00867">
    <property type="entry name" value="CPSASE_2"/>
    <property type="match status" value="1"/>
</dbReference>
<evidence type="ECO:0000313" key="21">
    <source>
        <dbReference type="EMBL" id="CAE0668013.1"/>
    </source>
</evidence>
<dbReference type="InterPro" id="IPR049074">
    <property type="entry name" value="ACCA_BT"/>
</dbReference>
<dbReference type="InterPro" id="IPR034733">
    <property type="entry name" value="AcCoA_carboxyl_beta"/>
</dbReference>
<dbReference type="GO" id="GO:0006633">
    <property type="term" value="P:fatty acid biosynthetic process"/>
    <property type="evidence" value="ECO:0007669"/>
    <property type="project" value="UniProtKB-KW"/>
</dbReference>
<dbReference type="Pfam" id="PF02786">
    <property type="entry name" value="CPSase_L_D2"/>
    <property type="match status" value="1"/>
</dbReference>
<dbReference type="InterPro" id="IPR013815">
    <property type="entry name" value="ATP_grasp_subdomain_1"/>
</dbReference>
<dbReference type="FunFam" id="3.30.1490.20:FF:000003">
    <property type="entry name" value="acetyl-CoA carboxylase isoform X1"/>
    <property type="match status" value="1"/>
</dbReference>
<dbReference type="PROSITE" id="PS50968">
    <property type="entry name" value="BIOTINYL_LIPOYL"/>
    <property type="match status" value="1"/>
</dbReference>
<dbReference type="InterPro" id="IPR011763">
    <property type="entry name" value="COA_CT_C"/>
</dbReference>
<evidence type="ECO:0000259" key="17">
    <source>
        <dbReference type="PROSITE" id="PS50975"/>
    </source>
</evidence>
<accession>A0A7S3Z0L3</accession>
<evidence type="ECO:0000256" key="9">
    <source>
        <dbReference type="ARBA" id="ARBA00023160"/>
    </source>
</evidence>
<dbReference type="SUPFAM" id="SSF51230">
    <property type="entry name" value="Single hybrid motif"/>
    <property type="match status" value="1"/>
</dbReference>
<evidence type="ECO:0000256" key="5">
    <source>
        <dbReference type="ARBA" id="ARBA00022741"/>
    </source>
</evidence>
<dbReference type="InterPro" id="IPR011053">
    <property type="entry name" value="Single_hybrid_motif"/>
</dbReference>
<evidence type="ECO:0000256" key="1">
    <source>
        <dbReference type="ARBA" id="ARBA00001953"/>
    </source>
</evidence>
<dbReference type="InterPro" id="IPR049076">
    <property type="entry name" value="ACCA"/>
</dbReference>
<dbReference type="GO" id="GO:0005524">
    <property type="term" value="F:ATP binding"/>
    <property type="evidence" value="ECO:0007669"/>
    <property type="project" value="UniProtKB-UniRule"/>
</dbReference>
<feature type="domain" description="Biotin carboxylation" evidence="18">
    <location>
        <begin position="1"/>
        <end position="375"/>
    </location>
</feature>
<gene>
    <name evidence="21" type="ORF">LGLO00237_LOCUS19636</name>
</gene>
<dbReference type="GO" id="GO:0004075">
    <property type="term" value="F:biotin carboxylase activity"/>
    <property type="evidence" value="ECO:0007669"/>
    <property type="project" value="UniProtKB-EC"/>
</dbReference>
<evidence type="ECO:0000256" key="15">
    <source>
        <dbReference type="SAM" id="MobiDB-lite"/>
    </source>
</evidence>
<dbReference type="InterPro" id="IPR011762">
    <property type="entry name" value="COA_CT_N"/>
</dbReference>
<feature type="domain" description="Lipoyl-binding" evidence="16">
    <location>
        <begin position="508"/>
        <end position="582"/>
    </location>
</feature>
<evidence type="ECO:0000256" key="12">
    <source>
        <dbReference type="ARBA" id="ARBA00048065"/>
    </source>
</evidence>
<dbReference type="InterPro" id="IPR005479">
    <property type="entry name" value="CPAse_ATP-bd"/>
</dbReference>
<evidence type="ECO:0000256" key="2">
    <source>
        <dbReference type="ARBA" id="ARBA00004956"/>
    </source>
</evidence>
<dbReference type="GO" id="GO:0046872">
    <property type="term" value="F:metal ion binding"/>
    <property type="evidence" value="ECO:0007669"/>
    <property type="project" value="InterPro"/>
</dbReference>
<dbReference type="PROSITE" id="PS50975">
    <property type="entry name" value="ATP_GRASP"/>
    <property type="match status" value="1"/>
</dbReference>
<comment type="pathway">
    <text evidence="2">Lipid metabolism; malonyl-CoA biosynthesis; malonyl-CoA from acetyl-CoA: step 1/1.</text>
</comment>
<dbReference type="PROSITE" id="PS00866">
    <property type="entry name" value="CPSASE_1"/>
    <property type="match status" value="1"/>
</dbReference>
<dbReference type="SUPFAM" id="SSF56059">
    <property type="entry name" value="Glutathione synthetase ATP-binding domain-like"/>
    <property type="match status" value="1"/>
</dbReference>
<evidence type="ECO:0000256" key="13">
    <source>
        <dbReference type="ARBA" id="ARBA00048600"/>
    </source>
</evidence>
<feature type="domain" description="ATP-grasp" evidence="17">
    <location>
        <begin position="33"/>
        <end position="224"/>
    </location>
</feature>
<keyword evidence="10" id="KW-0092">Biotin</keyword>
<feature type="region of interest" description="Disordered" evidence="15">
    <location>
        <begin position="1642"/>
        <end position="1674"/>
    </location>
</feature>
<dbReference type="FunFam" id="3.90.226.10:FF:000010">
    <property type="entry name" value="acetyl-CoA carboxylase isoform X2"/>
    <property type="match status" value="1"/>
</dbReference>
<evidence type="ECO:0008006" key="22">
    <source>
        <dbReference type="Google" id="ProtNLM"/>
    </source>
</evidence>
<dbReference type="Gene3D" id="2.40.460.10">
    <property type="entry name" value="Biotin dependent carboxylase carboxyltransferase"/>
    <property type="match status" value="1"/>
</dbReference>
<dbReference type="Gene3D" id="2.40.50.100">
    <property type="match status" value="1"/>
</dbReference>
<evidence type="ECO:0000256" key="14">
    <source>
        <dbReference type="PROSITE-ProRule" id="PRU00409"/>
    </source>
</evidence>
<dbReference type="Gene3D" id="3.90.226.10">
    <property type="entry name" value="2-enoyl-CoA Hydratase, Chain A, domain 1"/>
    <property type="match status" value="2"/>
</dbReference>
<dbReference type="FunFam" id="2.40.50.100:FF:000005">
    <property type="entry name" value="Acetyl-CoA carboxylase 1"/>
    <property type="match status" value="1"/>
</dbReference>
<dbReference type="GO" id="GO:2001295">
    <property type="term" value="P:malonyl-CoA biosynthetic process"/>
    <property type="evidence" value="ECO:0007669"/>
    <property type="project" value="UniProtKB-UniPathway"/>
</dbReference>
<evidence type="ECO:0000256" key="3">
    <source>
        <dbReference type="ARBA" id="ARBA00022516"/>
    </source>
</evidence>
<dbReference type="InterPro" id="IPR013537">
    <property type="entry name" value="AcCoA_COase_cen"/>
</dbReference>
<evidence type="ECO:0000256" key="4">
    <source>
        <dbReference type="ARBA" id="ARBA00022598"/>
    </source>
</evidence>
<organism evidence="21">
    <name type="scientific">Lotharella globosa</name>
    <dbReference type="NCBI Taxonomy" id="91324"/>
    <lineage>
        <taxon>Eukaryota</taxon>
        <taxon>Sar</taxon>
        <taxon>Rhizaria</taxon>
        <taxon>Cercozoa</taxon>
        <taxon>Chlorarachniophyceae</taxon>
        <taxon>Lotharella</taxon>
    </lineage>
</organism>
<feature type="domain" description="CoA carboxyltransferase N-terminal" evidence="19">
    <location>
        <begin position="1298"/>
        <end position="1646"/>
    </location>
</feature>
<dbReference type="Pfam" id="PF02785">
    <property type="entry name" value="Biotin_carb_C"/>
    <property type="match status" value="1"/>
</dbReference>
<dbReference type="PANTHER" id="PTHR45728">
    <property type="entry name" value="ACETYL-COA CARBOXYLASE, ISOFORM A"/>
    <property type="match status" value="1"/>
</dbReference>
<keyword evidence="4" id="KW-0436">Ligase</keyword>
<comment type="cofactor">
    <cofactor evidence="1">
        <name>biotin</name>
        <dbReference type="ChEBI" id="CHEBI:57586"/>
    </cofactor>
</comment>
<dbReference type="Pfam" id="PF00364">
    <property type="entry name" value="Biotin_lipoyl"/>
    <property type="match status" value="1"/>
</dbReference>
<evidence type="ECO:0000259" key="18">
    <source>
        <dbReference type="PROSITE" id="PS50979"/>
    </source>
</evidence>
<keyword evidence="9" id="KW-0275">Fatty acid biosynthesis</keyword>
<dbReference type="SUPFAM" id="SSF52096">
    <property type="entry name" value="ClpP/crotonase"/>
    <property type="match status" value="2"/>
</dbReference>
<dbReference type="Gene3D" id="3.30.470.20">
    <property type="entry name" value="ATP-grasp fold, B domain"/>
    <property type="match status" value="1"/>
</dbReference>
<evidence type="ECO:0000259" key="19">
    <source>
        <dbReference type="PROSITE" id="PS50980"/>
    </source>
</evidence>
<evidence type="ECO:0000256" key="6">
    <source>
        <dbReference type="ARBA" id="ARBA00022832"/>
    </source>
</evidence>
<protein>
    <recommendedName>
        <fullName evidence="22">Acetyl-CoA carboxylase</fullName>
    </recommendedName>
</protein>
<dbReference type="Pfam" id="PF08326">
    <property type="entry name" value="ACC_central"/>
    <property type="match status" value="1"/>
</dbReference>
<keyword evidence="8" id="KW-0443">Lipid metabolism</keyword>
<dbReference type="Pfam" id="PF01039">
    <property type="entry name" value="Carboxyl_trans"/>
    <property type="match status" value="1"/>
</dbReference>
<dbReference type="InterPro" id="IPR011761">
    <property type="entry name" value="ATP-grasp"/>
</dbReference>
<evidence type="ECO:0000256" key="8">
    <source>
        <dbReference type="ARBA" id="ARBA00023098"/>
    </source>
</evidence>